<dbReference type="SUPFAM" id="SSF56634">
    <property type="entry name" value="Heme-dependent catalase-like"/>
    <property type="match status" value="1"/>
</dbReference>
<evidence type="ECO:0000259" key="9">
    <source>
        <dbReference type="Pfam" id="PF00199"/>
    </source>
</evidence>
<name>A0ABN7QR53_9BURK</name>
<evidence type="ECO:0000256" key="2">
    <source>
        <dbReference type="ARBA" id="ARBA00005329"/>
    </source>
</evidence>
<gene>
    <name evidence="10" type="primary">srpA</name>
    <name evidence="10" type="ORF">R54767_02295</name>
</gene>
<dbReference type="InterPro" id="IPR020835">
    <property type="entry name" value="Catalase_sf"/>
</dbReference>
<evidence type="ECO:0000256" key="6">
    <source>
        <dbReference type="ARBA" id="ARBA00022723"/>
    </source>
</evidence>
<dbReference type="PANTHER" id="PTHR11465:SF9">
    <property type="entry name" value="CATALASE"/>
    <property type="match status" value="1"/>
</dbReference>
<comment type="caution">
    <text evidence="10">The sequence shown here is derived from an EMBL/GenBank/DDBJ whole genome shotgun (WGS) entry which is preliminary data.</text>
</comment>
<accession>A0ABN7QR53</accession>
<comment type="similarity">
    <text evidence="2">Belongs to the catalase family.</text>
</comment>
<dbReference type="EC" id="1.11.1.6" evidence="3"/>
<dbReference type="PANTHER" id="PTHR11465">
    <property type="entry name" value="CATALASE"/>
    <property type="match status" value="1"/>
</dbReference>
<feature type="domain" description="Catalase core" evidence="9">
    <location>
        <begin position="17"/>
        <end position="186"/>
    </location>
</feature>
<evidence type="ECO:0000313" key="10">
    <source>
        <dbReference type="EMBL" id="CAG4897636.1"/>
    </source>
</evidence>
<evidence type="ECO:0000256" key="5">
    <source>
        <dbReference type="ARBA" id="ARBA00022617"/>
    </source>
</evidence>
<dbReference type="InterPro" id="IPR011614">
    <property type="entry name" value="Catalase_core"/>
</dbReference>
<dbReference type="InterPro" id="IPR018028">
    <property type="entry name" value="Catalase"/>
</dbReference>
<evidence type="ECO:0000256" key="3">
    <source>
        <dbReference type="ARBA" id="ARBA00012314"/>
    </source>
</evidence>
<dbReference type="EMBL" id="CAJQYY010000011">
    <property type="protein sequence ID" value="CAG4897636.1"/>
    <property type="molecule type" value="Genomic_DNA"/>
</dbReference>
<keyword evidence="5" id="KW-0349">Heme</keyword>
<evidence type="ECO:0000256" key="4">
    <source>
        <dbReference type="ARBA" id="ARBA00022559"/>
    </source>
</evidence>
<keyword evidence="8" id="KW-0408">Iron</keyword>
<evidence type="ECO:0000256" key="8">
    <source>
        <dbReference type="ARBA" id="ARBA00023004"/>
    </source>
</evidence>
<proteinExistence type="inferred from homology"/>
<organism evidence="10 11">
    <name type="scientific">Paraburkholderia gardini</name>
    <dbReference type="NCBI Taxonomy" id="2823469"/>
    <lineage>
        <taxon>Bacteria</taxon>
        <taxon>Pseudomonadati</taxon>
        <taxon>Pseudomonadota</taxon>
        <taxon>Betaproteobacteria</taxon>
        <taxon>Burkholderiales</taxon>
        <taxon>Burkholderiaceae</taxon>
        <taxon>Paraburkholderia</taxon>
    </lineage>
</organism>
<comment type="function">
    <text evidence="1">Decomposes hydrogen peroxide into water and oxygen; serves to protect cells from the toxic effects of hydrogen peroxide.</text>
</comment>
<sequence>MLAFLKARAPGADGKPDPAKVKAFSEANPETLNQAKFVAQRPLPGSFVGTTYWGVHAFPATNAKGDVRFIKFKVVPVDGEVTLTDEEAKDKPAGFLVEELEKRIAAGTARFHVLAVPDRPGDPTMDVTIRWPDEDSRETVVLGTIDITSLEQNASCDETVFDPSILADGIGIPPDEIFAARSAAYRVSFSKRRE</sequence>
<dbReference type="Gene3D" id="2.40.180.10">
    <property type="entry name" value="Catalase core domain"/>
    <property type="match status" value="1"/>
</dbReference>
<evidence type="ECO:0000256" key="1">
    <source>
        <dbReference type="ARBA" id="ARBA00002974"/>
    </source>
</evidence>
<protein>
    <recommendedName>
        <fullName evidence="3">catalase</fullName>
        <ecNumber evidence="3">1.11.1.6</ecNumber>
    </recommendedName>
</protein>
<reference evidence="10 11" key="1">
    <citation type="submission" date="2021-04" db="EMBL/GenBank/DDBJ databases">
        <authorList>
            <person name="Vanwijnsberghe S."/>
        </authorList>
    </citation>
    <scope>NUCLEOTIDE SEQUENCE [LARGE SCALE GENOMIC DNA]</scope>
    <source>
        <strain evidence="10 11">LMG 32171</strain>
    </source>
</reference>
<keyword evidence="6" id="KW-0479">Metal-binding</keyword>
<dbReference type="Proteomes" id="UP000789752">
    <property type="component" value="Unassembled WGS sequence"/>
</dbReference>
<keyword evidence="7 10" id="KW-0560">Oxidoreductase</keyword>
<dbReference type="GO" id="GO:0004601">
    <property type="term" value="F:peroxidase activity"/>
    <property type="evidence" value="ECO:0007669"/>
    <property type="project" value="UniProtKB-KW"/>
</dbReference>
<evidence type="ECO:0000256" key="7">
    <source>
        <dbReference type="ARBA" id="ARBA00023002"/>
    </source>
</evidence>
<dbReference type="Pfam" id="PF00199">
    <property type="entry name" value="Catalase"/>
    <property type="match status" value="1"/>
</dbReference>
<keyword evidence="4 10" id="KW-0575">Peroxidase</keyword>
<keyword evidence="11" id="KW-1185">Reference proteome</keyword>
<dbReference type="RefSeq" id="WP_228978137.1">
    <property type="nucleotide sequence ID" value="NZ_CAJQYY010000011.1"/>
</dbReference>
<evidence type="ECO:0000313" key="11">
    <source>
        <dbReference type="Proteomes" id="UP000789752"/>
    </source>
</evidence>